<gene>
    <name evidence="8" type="ORF">GCM10010430_07280</name>
</gene>
<dbReference type="Gene3D" id="3.40.80.10">
    <property type="entry name" value="Peptidoglycan recognition protein-like"/>
    <property type="match status" value="1"/>
</dbReference>
<dbReference type="Pfam" id="PF01510">
    <property type="entry name" value="Amidase_2"/>
    <property type="match status" value="1"/>
</dbReference>
<organism evidence="8 9">
    <name type="scientific">Kitasatospora cystarginea</name>
    <dbReference type="NCBI Taxonomy" id="58350"/>
    <lineage>
        <taxon>Bacteria</taxon>
        <taxon>Bacillati</taxon>
        <taxon>Actinomycetota</taxon>
        <taxon>Actinomycetes</taxon>
        <taxon>Kitasatosporales</taxon>
        <taxon>Streptomycetaceae</taxon>
        <taxon>Kitasatospora</taxon>
    </lineage>
</organism>
<comment type="catalytic activity">
    <reaction evidence="1">
        <text>Hydrolyzes the link between N-acetylmuramoyl residues and L-amino acid residues in certain cell-wall glycopeptides.</text>
        <dbReference type="EC" id="3.5.1.28"/>
    </reaction>
</comment>
<dbReference type="EMBL" id="BAAATR010000002">
    <property type="protein sequence ID" value="GAA2229829.1"/>
    <property type="molecule type" value="Genomic_DNA"/>
</dbReference>
<evidence type="ECO:0000256" key="6">
    <source>
        <dbReference type="SAM" id="SignalP"/>
    </source>
</evidence>
<dbReference type="SUPFAM" id="SSF55846">
    <property type="entry name" value="N-acetylmuramoyl-L-alanine amidase-like"/>
    <property type="match status" value="1"/>
</dbReference>
<evidence type="ECO:0000256" key="1">
    <source>
        <dbReference type="ARBA" id="ARBA00001561"/>
    </source>
</evidence>
<feature type="compositionally biased region" description="Basic and acidic residues" evidence="5">
    <location>
        <begin position="118"/>
        <end position="129"/>
    </location>
</feature>
<feature type="chain" id="PRO_5046962905" description="N-acetylmuramoyl-L-alanine amidase" evidence="6">
    <location>
        <begin position="40"/>
        <end position="688"/>
    </location>
</feature>
<proteinExistence type="predicted"/>
<evidence type="ECO:0000313" key="8">
    <source>
        <dbReference type="EMBL" id="GAA2229829.1"/>
    </source>
</evidence>
<accession>A0ABN3DGW0</accession>
<evidence type="ECO:0000256" key="4">
    <source>
        <dbReference type="ARBA" id="ARBA00023316"/>
    </source>
</evidence>
<dbReference type="PANTHER" id="PTHR30417">
    <property type="entry name" value="N-ACETYLMURAMOYL-L-ALANINE AMIDASE AMID"/>
    <property type="match status" value="1"/>
</dbReference>
<dbReference type="PANTHER" id="PTHR30417:SF1">
    <property type="entry name" value="N-ACETYLMURAMOYL-L-ALANINE AMIDASE AMID"/>
    <property type="match status" value="1"/>
</dbReference>
<dbReference type="SMART" id="SM00644">
    <property type="entry name" value="Ami_2"/>
    <property type="match status" value="1"/>
</dbReference>
<comment type="caution">
    <text evidence="8">The sequence shown here is derived from an EMBL/GenBank/DDBJ whole genome shotgun (WGS) entry which is preliminary data.</text>
</comment>
<dbReference type="RefSeq" id="WP_344634708.1">
    <property type="nucleotide sequence ID" value="NZ_BAAATR010000002.1"/>
</dbReference>
<name>A0ABN3DGW0_9ACTN</name>
<protein>
    <recommendedName>
        <fullName evidence="2">N-acetylmuramoyl-L-alanine amidase</fullName>
        <ecNumber evidence="2">3.5.1.28</ecNumber>
    </recommendedName>
</protein>
<evidence type="ECO:0000313" key="9">
    <source>
        <dbReference type="Proteomes" id="UP001500305"/>
    </source>
</evidence>
<dbReference type="InterPro" id="IPR002502">
    <property type="entry name" value="Amidase_domain"/>
</dbReference>
<dbReference type="CDD" id="cd06583">
    <property type="entry name" value="PGRP"/>
    <property type="match status" value="1"/>
</dbReference>
<keyword evidence="6" id="KW-0732">Signal</keyword>
<dbReference type="InterPro" id="IPR036505">
    <property type="entry name" value="Amidase/PGRP_sf"/>
</dbReference>
<dbReference type="InterPro" id="IPR051206">
    <property type="entry name" value="NAMLAA_amidase_2"/>
</dbReference>
<keyword evidence="4" id="KW-0961">Cell wall biogenesis/degradation</keyword>
<feature type="signal peptide" evidence="6">
    <location>
        <begin position="1"/>
        <end position="39"/>
    </location>
</feature>
<evidence type="ECO:0000256" key="3">
    <source>
        <dbReference type="ARBA" id="ARBA00022801"/>
    </source>
</evidence>
<keyword evidence="9" id="KW-1185">Reference proteome</keyword>
<feature type="domain" description="N-acetylmuramoyl-L-alanine amidase" evidence="7">
    <location>
        <begin position="303"/>
        <end position="444"/>
    </location>
</feature>
<feature type="region of interest" description="Disordered" evidence="5">
    <location>
        <begin position="111"/>
        <end position="141"/>
    </location>
</feature>
<dbReference type="EC" id="3.5.1.28" evidence="2"/>
<dbReference type="Proteomes" id="UP001500305">
    <property type="component" value="Unassembled WGS sequence"/>
</dbReference>
<keyword evidence="3" id="KW-0378">Hydrolase</keyword>
<evidence type="ECO:0000256" key="2">
    <source>
        <dbReference type="ARBA" id="ARBA00011901"/>
    </source>
</evidence>
<sequence length="688" mass="72622">MISPIRHAHRATRGLPRLTTAVAASATGLALVTGMTAGAVPAFGATPAEDTLQRQFDSAAAEFHVPVGVLLAVSYQQTRWDSHQGAPSTTGNYNVMGLTEVDAAAVNAALAKGPGPETDGRGDGAEPKPAKGATARPKVQDGPALHTLDAAAKLIHRPAEDLKRDAAQSVRGGAALLAKYQKEAGKPASADPGAWYQAVARFSQAGDAASVDAFADRVFGTIRTGVSRHTADGQSVVLAATPSLKADRPAPLKADRPAAAVRAAAAPAADDTTPECPSGLDCDFKPAAYALTNPSDLTSFGNYSKANRPDDGDKIQYIVIHDTEGGFDASIGLFQNPANQDSAHYIVRSSDGHVTQLVHTKDIAWHAGNKSLNMHSIGIEHEGYALPTDRPTWYSEQLYQSSAALTRYLAARYDIPLDREHIIGHDDVPGPIQSYVAGMHWDPGTFWDWSHYMDLLGAPVCANLGGPLTVGGVVTVSPAFDATNQPPVTGTADRPENFVYLRTQPDPNAPLINAGTTQASDWHDKAVYGTSYVVADLQGDWTAIWYDGQKAWFYNPSGQTGGADNRPGRTVLTAKPGLASIPVYGRNYPEAAAYTPYPGIAPQSVVPLTATVPAGQSYVAGSDAPVQSDFFYSHTIDNSAPNDWTLVVGNDTYYPIRYNHRIAYLKASDVQVGTAVTAGGNTGQSTKS</sequence>
<evidence type="ECO:0000259" key="7">
    <source>
        <dbReference type="SMART" id="SM00644"/>
    </source>
</evidence>
<evidence type="ECO:0000256" key="5">
    <source>
        <dbReference type="SAM" id="MobiDB-lite"/>
    </source>
</evidence>
<reference evidence="8 9" key="1">
    <citation type="journal article" date="2019" name="Int. J. Syst. Evol. Microbiol.">
        <title>The Global Catalogue of Microorganisms (GCM) 10K type strain sequencing project: providing services to taxonomists for standard genome sequencing and annotation.</title>
        <authorList>
            <consortium name="The Broad Institute Genomics Platform"/>
            <consortium name="The Broad Institute Genome Sequencing Center for Infectious Disease"/>
            <person name="Wu L."/>
            <person name="Ma J."/>
        </authorList>
    </citation>
    <scope>NUCLEOTIDE SEQUENCE [LARGE SCALE GENOMIC DNA]</scope>
    <source>
        <strain evidence="8 9">JCM 7356</strain>
    </source>
</reference>